<evidence type="ECO:0000256" key="4">
    <source>
        <dbReference type="ARBA" id="ARBA00022857"/>
    </source>
</evidence>
<dbReference type="Proteomes" id="UP000029121">
    <property type="component" value="Unassembled WGS sequence"/>
</dbReference>
<protein>
    <recommendedName>
        <fullName evidence="8">Oxidoreductase FAD/NAD(P)-binding domain-containing protein</fullName>
    </recommendedName>
</protein>
<dbReference type="SUPFAM" id="SSF52343">
    <property type="entry name" value="Ferredoxin reductase-like, C-terminal NADP-linked domain"/>
    <property type="match status" value="1"/>
</dbReference>
<evidence type="ECO:0000256" key="3">
    <source>
        <dbReference type="ARBA" id="ARBA00022827"/>
    </source>
</evidence>
<keyword evidence="5" id="KW-0560">Oxidoreductase</keyword>
<dbReference type="InterPro" id="IPR015701">
    <property type="entry name" value="FNR"/>
</dbReference>
<evidence type="ECO:0000256" key="1">
    <source>
        <dbReference type="ARBA" id="ARBA00001974"/>
    </source>
</evidence>
<keyword evidence="3" id="KW-0274">FAD</keyword>
<dbReference type="STRING" id="81985.R0H379"/>
<dbReference type="PANTHER" id="PTHR43314">
    <property type="match status" value="1"/>
</dbReference>
<sequence>MLLPEKDPKATHIMIATGTRVALYRGYLRRMFMENVPSKTLGGLAWLFFRRKIEECNDEIFKPLDNGAHVYFCGIIGMMPGIQDTLKRVAEERGKSWDLKLSQLRKNKKWHIEVY</sequence>
<dbReference type="InterPro" id="IPR039261">
    <property type="entry name" value="FNR_nucleotide-bd"/>
</dbReference>
<dbReference type="EMBL" id="KB870811">
    <property type="protein sequence ID" value="EOA17948.1"/>
    <property type="molecule type" value="Genomic_DNA"/>
</dbReference>
<evidence type="ECO:0000313" key="7">
    <source>
        <dbReference type="Proteomes" id="UP000029121"/>
    </source>
</evidence>
<keyword evidence="7" id="KW-1185">Reference proteome</keyword>
<dbReference type="GO" id="GO:0016491">
    <property type="term" value="F:oxidoreductase activity"/>
    <property type="evidence" value="ECO:0007669"/>
    <property type="project" value="UniProtKB-KW"/>
</dbReference>
<gene>
    <name evidence="6" type="ORF">CARUB_v10006366mg</name>
</gene>
<reference evidence="7" key="1">
    <citation type="journal article" date="2013" name="Nat. Genet.">
        <title>The Capsella rubella genome and the genomic consequences of rapid mating system evolution.</title>
        <authorList>
            <person name="Slotte T."/>
            <person name="Hazzouri K.M."/>
            <person name="Agren J.A."/>
            <person name="Koenig D."/>
            <person name="Maumus F."/>
            <person name="Guo Y.L."/>
            <person name="Steige K."/>
            <person name="Platts A.E."/>
            <person name="Escobar J.S."/>
            <person name="Newman L.K."/>
            <person name="Wang W."/>
            <person name="Mandakova T."/>
            <person name="Vello E."/>
            <person name="Smith L.M."/>
            <person name="Henz S.R."/>
            <person name="Steffen J."/>
            <person name="Takuno S."/>
            <person name="Brandvain Y."/>
            <person name="Coop G."/>
            <person name="Andolfatto P."/>
            <person name="Hu T.T."/>
            <person name="Blanchette M."/>
            <person name="Clark R.M."/>
            <person name="Quesneville H."/>
            <person name="Nordborg M."/>
            <person name="Gaut B.S."/>
            <person name="Lysak M.A."/>
            <person name="Jenkins J."/>
            <person name="Grimwood J."/>
            <person name="Chapman J."/>
            <person name="Prochnik S."/>
            <person name="Shu S."/>
            <person name="Rokhsar D."/>
            <person name="Schmutz J."/>
            <person name="Weigel D."/>
            <person name="Wright S.I."/>
        </authorList>
    </citation>
    <scope>NUCLEOTIDE SEQUENCE [LARGE SCALE GENOMIC DNA]</scope>
    <source>
        <strain evidence="7">cv. Monte Gargano</strain>
    </source>
</reference>
<dbReference type="eggNOG" id="KOG1158">
    <property type="taxonomic scope" value="Eukaryota"/>
</dbReference>
<evidence type="ECO:0000256" key="5">
    <source>
        <dbReference type="ARBA" id="ARBA00023002"/>
    </source>
</evidence>
<proteinExistence type="predicted"/>
<evidence type="ECO:0000313" key="6">
    <source>
        <dbReference type="EMBL" id="EOA17948.1"/>
    </source>
</evidence>
<evidence type="ECO:0000256" key="2">
    <source>
        <dbReference type="ARBA" id="ARBA00022630"/>
    </source>
</evidence>
<organism evidence="6 7">
    <name type="scientific">Capsella rubella</name>
    <dbReference type="NCBI Taxonomy" id="81985"/>
    <lineage>
        <taxon>Eukaryota</taxon>
        <taxon>Viridiplantae</taxon>
        <taxon>Streptophyta</taxon>
        <taxon>Embryophyta</taxon>
        <taxon>Tracheophyta</taxon>
        <taxon>Spermatophyta</taxon>
        <taxon>Magnoliopsida</taxon>
        <taxon>eudicotyledons</taxon>
        <taxon>Gunneridae</taxon>
        <taxon>Pentapetalae</taxon>
        <taxon>rosids</taxon>
        <taxon>malvids</taxon>
        <taxon>Brassicales</taxon>
        <taxon>Brassicaceae</taxon>
        <taxon>Camelineae</taxon>
        <taxon>Capsella</taxon>
    </lineage>
</organism>
<keyword evidence="2" id="KW-0285">Flavoprotein</keyword>
<accession>R0H379</accession>
<comment type="cofactor">
    <cofactor evidence="1">
        <name>FAD</name>
        <dbReference type="ChEBI" id="CHEBI:57692"/>
    </cofactor>
</comment>
<dbReference type="AlphaFoldDB" id="R0H379"/>
<name>R0H379_9BRAS</name>
<dbReference type="Gene3D" id="3.40.50.80">
    <property type="entry name" value="Nucleotide-binding domain of ferredoxin-NADP reductase (FNR) module"/>
    <property type="match status" value="2"/>
</dbReference>
<keyword evidence="4" id="KW-0521">NADP</keyword>
<evidence type="ECO:0008006" key="8">
    <source>
        <dbReference type="Google" id="ProtNLM"/>
    </source>
</evidence>